<evidence type="ECO:0000313" key="2">
    <source>
        <dbReference type="EMBL" id="KAI8578610.1"/>
    </source>
</evidence>
<comment type="caution">
    <text evidence="2">The sequence shown here is derived from an EMBL/GenBank/DDBJ whole genome shotgun (WGS) entry which is preliminary data.</text>
</comment>
<evidence type="ECO:0000313" key="3">
    <source>
        <dbReference type="Proteomes" id="UP001206595"/>
    </source>
</evidence>
<dbReference type="Proteomes" id="UP001206595">
    <property type="component" value="Unassembled WGS sequence"/>
</dbReference>
<reference evidence="2" key="2">
    <citation type="journal article" date="2022" name="Proc. Natl. Acad. Sci. U.S.A.">
        <title>Diploid-dominant life cycles characterize the early evolution of Fungi.</title>
        <authorList>
            <person name="Amses K.R."/>
            <person name="Simmons D.R."/>
            <person name="Longcore J.E."/>
            <person name="Mondo S.J."/>
            <person name="Seto K."/>
            <person name="Jeronimo G.H."/>
            <person name="Bonds A.E."/>
            <person name="Quandt C.A."/>
            <person name="Davis W.J."/>
            <person name="Chang Y."/>
            <person name="Federici B.A."/>
            <person name="Kuo A."/>
            <person name="LaButti K."/>
            <person name="Pangilinan J."/>
            <person name="Andreopoulos W."/>
            <person name="Tritt A."/>
            <person name="Riley R."/>
            <person name="Hundley H."/>
            <person name="Johnson J."/>
            <person name="Lipzen A."/>
            <person name="Barry K."/>
            <person name="Lang B.F."/>
            <person name="Cuomo C.A."/>
            <person name="Buchler N.E."/>
            <person name="Grigoriev I.V."/>
            <person name="Spatafora J.W."/>
            <person name="Stajich J.E."/>
            <person name="James T.Y."/>
        </authorList>
    </citation>
    <scope>NUCLEOTIDE SEQUENCE</scope>
    <source>
        <strain evidence="2">AG</strain>
    </source>
</reference>
<keyword evidence="3" id="KW-1185">Reference proteome</keyword>
<gene>
    <name evidence="2" type="ORF">K450DRAFT_246674</name>
</gene>
<sequence length="406" mass="44775">MSVAEKWSYPDNNVASTQVRKSGFIGNYNSTIVGNYTLLQEDNYITIEASAGVGVAELTNLADQYLLRLAADTYLNDTAPFIESLKSPVVPSPTIGHDTFSRYAYAGFYADDNIKMWQEVTSIYWDTPYPVDCSHEILNAEEYPANITAVCTYASQVNQTSGASIKAIILEEQDGWVVITAAVSSIFYGQRKVRFLALKKRISLADPNLMGPKVTNTTSFTGQIHSTNVDISIQNQEDMKIKGSGSSKRSLVRRAATDLDPRQLAYIKLYLVLQAGFNGMSGVQNAPVFEAADMNLIMVLILLLFPAACIIFKLLINLMRPYTVMAFASNSIWDMVLSSTLTEQSSCYTPVTSQVDAFVVASGRGARTFLEINGKSLVRRHLDNDKEPLFSEDTKGFVSKCRILTG</sequence>
<keyword evidence="1" id="KW-0812">Transmembrane</keyword>
<keyword evidence="1" id="KW-0472">Membrane</keyword>
<dbReference type="AlphaFoldDB" id="A0AAD5HBX9"/>
<reference evidence="2" key="1">
    <citation type="submission" date="2021-06" db="EMBL/GenBank/DDBJ databases">
        <authorList>
            <consortium name="DOE Joint Genome Institute"/>
            <person name="Mondo S.J."/>
            <person name="Amses K.R."/>
            <person name="Simmons D.R."/>
            <person name="Longcore J.E."/>
            <person name="Seto K."/>
            <person name="Alves G.H."/>
            <person name="Bonds A.E."/>
            <person name="Quandt C.A."/>
            <person name="Davis W.J."/>
            <person name="Chang Y."/>
            <person name="Letcher P.M."/>
            <person name="Powell M.J."/>
            <person name="Kuo A."/>
            <person name="Labutti K."/>
            <person name="Pangilinan J."/>
            <person name="Andreopoulos W."/>
            <person name="Tritt A."/>
            <person name="Riley R."/>
            <person name="Hundley H."/>
            <person name="Johnson J."/>
            <person name="Lipzen A."/>
            <person name="Barry K."/>
            <person name="Berbee M.L."/>
            <person name="Buchler N.E."/>
            <person name="Grigoriev I.V."/>
            <person name="Spatafora J.W."/>
            <person name="Stajich J.E."/>
            <person name="James T.Y."/>
        </authorList>
    </citation>
    <scope>NUCLEOTIDE SEQUENCE</scope>
    <source>
        <strain evidence="2">AG</strain>
    </source>
</reference>
<dbReference type="GeneID" id="75915295"/>
<feature type="transmembrane region" description="Helical" evidence="1">
    <location>
        <begin position="296"/>
        <end position="316"/>
    </location>
</feature>
<protein>
    <submittedName>
        <fullName evidence="2">Uncharacterized protein</fullName>
    </submittedName>
</protein>
<name>A0AAD5HBX9_UMBRA</name>
<accession>A0AAD5HBX9</accession>
<dbReference type="RefSeq" id="XP_051443614.1">
    <property type="nucleotide sequence ID" value="XM_051589950.1"/>
</dbReference>
<keyword evidence="1" id="KW-1133">Transmembrane helix</keyword>
<dbReference type="EMBL" id="MU620928">
    <property type="protein sequence ID" value="KAI8578610.1"/>
    <property type="molecule type" value="Genomic_DNA"/>
</dbReference>
<evidence type="ECO:0000256" key="1">
    <source>
        <dbReference type="SAM" id="Phobius"/>
    </source>
</evidence>
<organism evidence="2 3">
    <name type="scientific">Umbelopsis ramanniana AG</name>
    <dbReference type="NCBI Taxonomy" id="1314678"/>
    <lineage>
        <taxon>Eukaryota</taxon>
        <taxon>Fungi</taxon>
        <taxon>Fungi incertae sedis</taxon>
        <taxon>Mucoromycota</taxon>
        <taxon>Mucoromycotina</taxon>
        <taxon>Umbelopsidomycetes</taxon>
        <taxon>Umbelopsidales</taxon>
        <taxon>Umbelopsidaceae</taxon>
        <taxon>Umbelopsis</taxon>
    </lineage>
</organism>
<proteinExistence type="predicted"/>